<reference evidence="1" key="1">
    <citation type="submission" date="2022-11" db="EMBL/GenBank/DDBJ databases">
        <title>Chromosomal genome sequence assembly and mating type (MAT) locus characterization of the leprose asexual lichenized fungus Lepraria neglecta (Nyl.) Erichsen.</title>
        <authorList>
            <person name="Allen J.L."/>
            <person name="Pfeffer B."/>
        </authorList>
    </citation>
    <scope>NUCLEOTIDE SEQUENCE</scope>
    <source>
        <strain evidence="1">Allen 5258</strain>
    </source>
</reference>
<comment type="caution">
    <text evidence="1">The sequence shown here is derived from an EMBL/GenBank/DDBJ whole genome shotgun (WGS) entry which is preliminary data.</text>
</comment>
<gene>
    <name evidence="1" type="ORF">OEA41_000581</name>
</gene>
<evidence type="ECO:0000313" key="2">
    <source>
        <dbReference type="Proteomes" id="UP001276659"/>
    </source>
</evidence>
<name>A0AAD9ZHG8_9LECA</name>
<proteinExistence type="predicted"/>
<sequence length="161" mass="17804">MGNRWALRGKWMHGFLGIFNTGQFRISGPKDTVELLFKNLPGAVLMAEESNYHSTGMNTYAYPRNTPPDKLPGFITGKQALMLATRDMNYNAVDRETATMFKATVLLCISNNFGGEAVGGRWSFSTPFMRSWYTVFQWGGPATGEEVEEGTALSFAKAVPS</sequence>
<dbReference type="EMBL" id="JASNWA010000003">
    <property type="protein sequence ID" value="KAK3178446.1"/>
    <property type="molecule type" value="Genomic_DNA"/>
</dbReference>
<evidence type="ECO:0000313" key="1">
    <source>
        <dbReference type="EMBL" id="KAK3178446.1"/>
    </source>
</evidence>
<dbReference type="InterPro" id="IPR021109">
    <property type="entry name" value="Peptidase_aspartic_dom_sf"/>
</dbReference>
<keyword evidence="2" id="KW-1185">Reference proteome</keyword>
<dbReference type="Gene3D" id="2.40.70.10">
    <property type="entry name" value="Acid Proteases"/>
    <property type="match status" value="1"/>
</dbReference>
<dbReference type="SUPFAM" id="SSF50630">
    <property type="entry name" value="Acid proteases"/>
    <property type="match status" value="1"/>
</dbReference>
<accession>A0AAD9ZHG8</accession>
<dbReference type="AlphaFoldDB" id="A0AAD9ZHG8"/>
<organism evidence="1 2">
    <name type="scientific">Lepraria neglecta</name>
    <dbReference type="NCBI Taxonomy" id="209136"/>
    <lineage>
        <taxon>Eukaryota</taxon>
        <taxon>Fungi</taxon>
        <taxon>Dikarya</taxon>
        <taxon>Ascomycota</taxon>
        <taxon>Pezizomycotina</taxon>
        <taxon>Lecanoromycetes</taxon>
        <taxon>OSLEUM clade</taxon>
        <taxon>Lecanoromycetidae</taxon>
        <taxon>Lecanorales</taxon>
        <taxon>Lecanorineae</taxon>
        <taxon>Stereocaulaceae</taxon>
        <taxon>Lepraria</taxon>
    </lineage>
</organism>
<protein>
    <submittedName>
        <fullName evidence="1">Uncharacterized protein</fullName>
    </submittedName>
</protein>
<dbReference type="Proteomes" id="UP001276659">
    <property type="component" value="Unassembled WGS sequence"/>
</dbReference>